<dbReference type="PANTHER" id="PTHR46018:SF2">
    <property type="entry name" value="ZINC PHOSPHODIESTERASE ELAC PROTEIN 1"/>
    <property type="match status" value="1"/>
</dbReference>
<accession>A0A650CGK5</accession>
<evidence type="ECO:0000256" key="2">
    <source>
        <dbReference type="ARBA" id="ARBA00022694"/>
    </source>
</evidence>
<comment type="cofactor">
    <cofactor evidence="8">
        <name>Zn(2+)</name>
        <dbReference type="ChEBI" id="CHEBI:29105"/>
    </cofactor>
    <text evidence="8">Binds 2 Zn(2+) ions.</text>
</comment>
<evidence type="ECO:0000313" key="12">
    <source>
        <dbReference type="Proteomes" id="UP000427373"/>
    </source>
</evidence>
<keyword evidence="3 8" id="KW-0540">Nuclease</keyword>
<feature type="binding site" evidence="8">
    <location>
        <position position="256"/>
    </location>
    <ligand>
        <name>Zn(2+)</name>
        <dbReference type="ChEBI" id="CHEBI:29105"/>
        <label>2</label>
        <note>catalytic</note>
    </ligand>
</feature>
<sequence length="293" mass="34094">MITVYFIGTGGGAPNKRGLPAIMVRREGFDALFDCGEGTQWRMMEHNLSFMKIKLIGITHMHGDHVLGLPGMIETMGMYSRKESLLLMGPKELKEFLEDIFKKTYFYPNFEIQIIDKYEDENIKISTFETCHTIESQGYLFEEKDRLKIDIDKLRKEGIKDWRIIRMLKEGKRVEINGKVLLPEDYLIVKKGIRIAYTGDTGPCEKVINAVKDVDLLIHDSTFIDEKEAYKYGHSNSYDAAYVALKANVKRLALFHISPRYDDTYEMLIRAKRIFEKTFVAEPLSYYIIRQKE</sequence>
<dbReference type="Gene3D" id="3.60.15.10">
    <property type="entry name" value="Ribonuclease Z/Hydroxyacylglutathione hydrolase-like"/>
    <property type="match status" value="1"/>
</dbReference>
<feature type="active site" description="Proton acceptor" evidence="8">
    <location>
        <position position="64"/>
    </location>
</feature>
<evidence type="ECO:0000259" key="9">
    <source>
        <dbReference type="Pfam" id="PF12706"/>
    </source>
</evidence>
<dbReference type="EMBL" id="JACHFY010000001">
    <property type="protein sequence ID" value="MBB5252699.1"/>
    <property type="molecule type" value="Genomic_DNA"/>
</dbReference>
<dbReference type="Pfam" id="PF12706">
    <property type="entry name" value="Lactamase_B_2"/>
    <property type="match status" value="1"/>
</dbReference>
<dbReference type="InterPro" id="IPR001279">
    <property type="entry name" value="Metallo-B-lactamas"/>
</dbReference>
<dbReference type="PANTHER" id="PTHR46018">
    <property type="entry name" value="ZINC PHOSPHODIESTERASE ELAC PROTEIN 1"/>
    <property type="match status" value="1"/>
</dbReference>
<evidence type="ECO:0000256" key="4">
    <source>
        <dbReference type="ARBA" id="ARBA00022723"/>
    </source>
</evidence>
<evidence type="ECO:0000313" key="10">
    <source>
        <dbReference type="EMBL" id="MBB5252699.1"/>
    </source>
</evidence>
<comment type="subunit">
    <text evidence="1 8">Homodimer.</text>
</comment>
<keyword evidence="12" id="KW-1185">Reference proteome</keyword>
<organism evidence="11 12">
    <name type="scientific">Sulfurisphaera ohwakuensis</name>
    <dbReference type="NCBI Taxonomy" id="69656"/>
    <lineage>
        <taxon>Archaea</taxon>
        <taxon>Thermoproteota</taxon>
        <taxon>Thermoprotei</taxon>
        <taxon>Sulfolobales</taxon>
        <taxon>Sulfolobaceae</taxon>
        <taxon>Sulfurisphaera</taxon>
    </lineage>
</organism>
<reference evidence="11 12" key="1">
    <citation type="submission" date="2019-10" db="EMBL/GenBank/DDBJ databases">
        <title>Genome Sequences from Six Type Strain Members of the Archaeal Family Sulfolobaceae: Acidianus ambivalens, Acidianus infernus, Metallosphaera prunae, Stygiolobus azoricus, Sulfolobus metallicus, and Sulfurisphaera ohwakuensis.</title>
        <authorList>
            <person name="Counts J.A."/>
            <person name="Kelly R.M."/>
        </authorList>
    </citation>
    <scope>NUCLEOTIDE SEQUENCE [LARGE SCALE GENOMIC DNA]</scope>
    <source>
        <strain evidence="11 12">TA-1</strain>
    </source>
</reference>
<dbReference type="EMBL" id="CP045484">
    <property type="protein sequence ID" value="QGR16878.1"/>
    <property type="molecule type" value="Genomic_DNA"/>
</dbReference>
<comment type="similarity">
    <text evidence="8">Belongs to the RNase Z family.</text>
</comment>
<gene>
    <name evidence="8 11" type="primary">rnz</name>
    <name evidence="11" type="ORF">D1869_06570</name>
    <name evidence="10" type="ORF">HNQ62_000417</name>
</gene>
<dbReference type="HAMAP" id="MF_01818">
    <property type="entry name" value="RNase_Z_BN"/>
    <property type="match status" value="1"/>
</dbReference>
<dbReference type="InterPro" id="IPR036866">
    <property type="entry name" value="RibonucZ/Hydroxyglut_hydro"/>
</dbReference>
<dbReference type="OrthoDB" id="85118at2157"/>
<dbReference type="NCBIfam" id="TIGR02651">
    <property type="entry name" value="RNase_Z"/>
    <property type="match status" value="1"/>
</dbReference>
<evidence type="ECO:0000313" key="11">
    <source>
        <dbReference type="EMBL" id="QGR16878.1"/>
    </source>
</evidence>
<dbReference type="SUPFAM" id="SSF56281">
    <property type="entry name" value="Metallo-hydrolase/oxidoreductase"/>
    <property type="match status" value="1"/>
</dbReference>
<keyword evidence="7 8" id="KW-0862">Zinc</keyword>
<feature type="binding site" evidence="8">
    <location>
        <position position="65"/>
    </location>
    <ligand>
        <name>Zn(2+)</name>
        <dbReference type="ChEBI" id="CHEBI:29105"/>
        <label>2</label>
        <note>catalytic</note>
    </ligand>
</feature>
<dbReference type="AlphaFoldDB" id="A0A650CGK5"/>
<protein>
    <recommendedName>
        <fullName evidence="8">Ribonuclease Z</fullName>
        <shortName evidence="8">RNase Z</shortName>
        <ecNumber evidence="8">3.1.26.11</ecNumber>
    </recommendedName>
    <alternativeName>
        <fullName evidence="8">tRNA 3 endonuclease</fullName>
    </alternativeName>
    <alternativeName>
        <fullName evidence="8">tRNase Z</fullName>
    </alternativeName>
</protein>
<dbReference type="RefSeq" id="WP_156014431.1">
    <property type="nucleotide sequence ID" value="NZ_AP031374.1"/>
</dbReference>
<dbReference type="GeneID" id="95642647"/>
<evidence type="ECO:0000313" key="13">
    <source>
        <dbReference type="Proteomes" id="UP000582213"/>
    </source>
</evidence>
<dbReference type="GO" id="GO:0042781">
    <property type="term" value="F:3'-tRNA processing endoribonuclease activity"/>
    <property type="evidence" value="ECO:0007669"/>
    <property type="project" value="UniProtKB-UniRule"/>
</dbReference>
<evidence type="ECO:0000256" key="8">
    <source>
        <dbReference type="HAMAP-Rule" id="MF_01818"/>
    </source>
</evidence>
<feature type="binding site" evidence="8">
    <location>
        <position position="200"/>
    </location>
    <ligand>
        <name>Zn(2+)</name>
        <dbReference type="ChEBI" id="CHEBI:29105"/>
        <label>2</label>
        <note>catalytic</note>
    </ligand>
</feature>
<dbReference type="CDD" id="cd07717">
    <property type="entry name" value="RNaseZ_ZiPD-like_MBL-fold"/>
    <property type="match status" value="1"/>
</dbReference>
<dbReference type="InterPro" id="IPR013471">
    <property type="entry name" value="RNase_Z/BN"/>
</dbReference>
<keyword evidence="4 8" id="KW-0479">Metal-binding</keyword>
<name>A0A650CGK5_SULOH</name>
<dbReference type="GO" id="GO:0008270">
    <property type="term" value="F:zinc ion binding"/>
    <property type="evidence" value="ECO:0007669"/>
    <property type="project" value="UniProtKB-UniRule"/>
</dbReference>
<keyword evidence="2 8" id="KW-0819">tRNA processing</keyword>
<feature type="binding site" evidence="8">
    <location>
        <position position="62"/>
    </location>
    <ligand>
        <name>Zn(2+)</name>
        <dbReference type="ChEBI" id="CHEBI:29105"/>
        <label>1</label>
        <note>catalytic</note>
    </ligand>
</feature>
<keyword evidence="5 8" id="KW-0255">Endonuclease</keyword>
<evidence type="ECO:0000256" key="3">
    <source>
        <dbReference type="ARBA" id="ARBA00022722"/>
    </source>
</evidence>
<keyword evidence="6 8" id="KW-0378">Hydrolase</keyword>
<dbReference type="Pfam" id="PF23023">
    <property type="entry name" value="Anti-Pycsar_Apyc1"/>
    <property type="match status" value="1"/>
</dbReference>
<dbReference type="Proteomes" id="UP000582213">
    <property type="component" value="Unassembled WGS sequence"/>
</dbReference>
<feature type="binding site" evidence="8">
    <location>
        <position position="64"/>
    </location>
    <ligand>
        <name>Zn(2+)</name>
        <dbReference type="ChEBI" id="CHEBI:29105"/>
        <label>2</label>
        <note>catalytic</note>
    </ligand>
</feature>
<comment type="catalytic activity">
    <reaction evidence="8">
        <text>Endonucleolytic cleavage of RNA, removing extra 3' nucleotides from tRNA precursor, generating 3' termini of tRNAs. A 3'-hydroxy group is left at the tRNA terminus and a 5'-phosphoryl group is left at the trailer molecule.</text>
        <dbReference type="EC" id="3.1.26.11"/>
    </reaction>
</comment>
<dbReference type="Proteomes" id="UP000427373">
    <property type="component" value="Chromosome"/>
</dbReference>
<proteinExistence type="inferred from homology"/>
<feature type="binding site" evidence="8">
    <location>
        <position position="60"/>
    </location>
    <ligand>
        <name>Zn(2+)</name>
        <dbReference type="ChEBI" id="CHEBI:29105"/>
        <label>1</label>
        <note>catalytic</note>
    </ligand>
</feature>
<feature type="binding site" evidence="8">
    <location>
        <position position="132"/>
    </location>
    <ligand>
        <name>Zn(2+)</name>
        <dbReference type="ChEBI" id="CHEBI:29105"/>
        <label>1</label>
        <note>catalytic</note>
    </ligand>
</feature>
<feature type="binding site" evidence="8">
    <location>
        <position position="200"/>
    </location>
    <ligand>
        <name>Zn(2+)</name>
        <dbReference type="ChEBI" id="CHEBI:29105"/>
        <label>1</label>
        <note>catalytic</note>
    </ligand>
</feature>
<feature type="domain" description="Metallo-beta-lactamase" evidence="9">
    <location>
        <begin position="186"/>
        <end position="257"/>
    </location>
</feature>
<dbReference type="EC" id="3.1.26.11" evidence="8"/>
<evidence type="ECO:0000256" key="5">
    <source>
        <dbReference type="ARBA" id="ARBA00022759"/>
    </source>
</evidence>
<dbReference type="KEGG" id="soh:D1869_06570"/>
<reference evidence="10 13" key="2">
    <citation type="submission" date="2020-08" db="EMBL/GenBank/DDBJ databases">
        <title>Genomic Encyclopedia of Type Strains, Phase IV (KMG-IV): sequencing the most valuable type-strain genomes for metagenomic binning, comparative biology and taxonomic classification.</title>
        <authorList>
            <person name="Goeker M."/>
        </authorList>
    </citation>
    <scope>NUCLEOTIDE SEQUENCE [LARGE SCALE GENOMIC DNA]</scope>
    <source>
        <strain evidence="10 13">DSM 12421</strain>
    </source>
</reference>
<comment type="function">
    <text evidence="8">Zinc phosphodiesterase, which displays some tRNA 3'-processing endonuclease activity. Probably involved in tRNA maturation, by removing a 3'-trailer from precursor tRNA.</text>
</comment>
<evidence type="ECO:0000256" key="7">
    <source>
        <dbReference type="ARBA" id="ARBA00022833"/>
    </source>
</evidence>
<evidence type="ECO:0000256" key="1">
    <source>
        <dbReference type="ARBA" id="ARBA00011738"/>
    </source>
</evidence>
<evidence type="ECO:0000256" key="6">
    <source>
        <dbReference type="ARBA" id="ARBA00022801"/>
    </source>
</evidence>
<dbReference type="NCBIfam" id="NF000801">
    <property type="entry name" value="PRK00055.1-3"/>
    <property type="match status" value="1"/>
</dbReference>